<keyword evidence="1" id="KW-0472">Membrane</keyword>
<protein>
    <submittedName>
        <fullName evidence="2">Uncharacterized protein</fullName>
    </submittedName>
</protein>
<keyword evidence="1" id="KW-1133">Transmembrane helix</keyword>
<organism evidence="2 3">
    <name type="scientific">Micrococcus terreus</name>
    <dbReference type="NCBI Taxonomy" id="574650"/>
    <lineage>
        <taxon>Bacteria</taxon>
        <taxon>Bacillati</taxon>
        <taxon>Actinomycetota</taxon>
        <taxon>Actinomycetes</taxon>
        <taxon>Micrococcales</taxon>
        <taxon>Micrococcaceae</taxon>
        <taxon>Micrococcus</taxon>
    </lineage>
</organism>
<feature type="transmembrane region" description="Helical" evidence="1">
    <location>
        <begin position="91"/>
        <end position="109"/>
    </location>
</feature>
<feature type="transmembrane region" description="Helical" evidence="1">
    <location>
        <begin position="68"/>
        <end position="85"/>
    </location>
</feature>
<evidence type="ECO:0000256" key="1">
    <source>
        <dbReference type="SAM" id="Phobius"/>
    </source>
</evidence>
<keyword evidence="3" id="KW-1185">Reference proteome</keyword>
<evidence type="ECO:0000313" key="3">
    <source>
        <dbReference type="Proteomes" id="UP000198881"/>
    </source>
</evidence>
<gene>
    <name evidence="2" type="ORF">SAMN04487966_10364</name>
</gene>
<dbReference type="EMBL" id="FPCG01000003">
    <property type="protein sequence ID" value="SFV21829.1"/>
    <property type="molecule type" value="Genomic_DNA"/>
</dbReference>
<dbReference type="AlphaFoldDB" id="A0A1I7MIZ1"/>
<evidence type="ECO:0000313" key="2">
    <source>
        <dbReference type="EMBL" id="SFV21829.1"/>
    </source>
</evidence>
<dbReference type="RefSeq" id="WP_091695568.1">
    <property type="nucleotide sequence ID" value="NZ_FPCG01000003.1"/>
</dbReference>
<sequence>MLAARRLKDHLFPALRASVPVLIAAVLVTVLTDMAGVQTDHAGPFPLAMVIGAVLLGVVSGGRRWQKLPWIPWLVLLVSAVDYVLDRPSSTLFFPLVCLAIFIGWHERYQEQPLRQARADSPEPAAHA</sequence>
<feature type="transmembrane region" description="Helical" evidence="1">
    <location>
        <begin position="12"/>
        <end position="31"/>
    </location>
</feature>
<dbReference type="Proteomes" id="UP000198881">
    <property type="component" value="Unassembled WGS sequence"/>
</dbReference>
<proteinExistence type="predicted"/>
<accession>A0A1I7MIZ1</accession>
<keyword evidence="1" id="KW-0812">Transmembrane</keyword>
<feature type="transmembrane region" description="Helical" evidence="1">
    <location>
        <begin position="43"/>
        <end position="61"/>
    </location>
</feature>
<reference evidence="2 3" key="1">
    <citation type="submission" date="2016-10" db="EMBL/GenBank/DDBJ databases">
        <authorList>
            <person name="de Groot N.N."/>
        </authorList>
    </citation>
    <scope>NUCLEOTIDE SEQUENCE [LARGE SCALE GENOMIC DNA]</scope>
    <source>
        <strain evidence="2 3">CGMCC 1.7054</strain>
    </source>
</reference>
<name>A0A1I7MIZ1_9MICC</name>